<dbReference type="GO" id="GO:0110154">
    <property type="term" value="P:RNA decapping"/>
    <property type="evidence" value="ECO:0007669"/>
    <property type="project" value="TreeGrafter"/>
</dbReference>
<dbReference type="GO" id="GO:0008803">
    <property type="term" value="F:bis(5'-nucleosyl)-tetraphosphatase (symmetrical) activity"/>
    <property type="evidence" value="ECO:0007669"/>
    <property type="project" value="TreeGrafter"/>
</dbReference>
<name>A0A7Y4H6Q7_9BRAD</name>
<dbReference type="Pfam" id="PF00149">
    <property type="entry name" value="Metallophos"/>
    <property type="match status" value="1"/>
</dbReference>
<dbReference type="InterPro" id="IPR050126">
    <property type="entry name" value="Ap4A_hydrolase"/>
</dbReference>
<comment type="caution">
    <text evidence="2">The sequence shown here is derived from an EMBL/GenBank/DDBJ whole genome shotgun (WGS) entry which is preliminary data.</text>
</comment>
<dbReference type="RefSeq" id="WP_171711570.1">
    <property type="nucleotide sequence ID" value="NZ_JAAVLW010000006.1"/>
</dbReference>
<dbReference type="SUPFAM" id="SSF56300">
    <property type="entry name" value="Metallo-dependent phosphatases"/>
    <property type="match status" value="1"/>
</dbReference>
<dbReference type="AlphaFoldDB" id="A0A7Y4H6Q7"/>
<dbReference type="PANTHER" id="PTHR42850">
    <property type="entry name" value="METALLOPHOSPHOESTERASE"/>
    <property type="match status" value="1"/>
</dbReference>
<feature type="domain" description="Calcineurin-like phosphoesterase" evidence="1">
    <location>
        <begin position="21"/>
        <end position="210"/>
    </location>
</feature>
<accession>A0A7Y4H6Q7</accession>
<evidence type="ECO:0000313" key="2">
    <source>
        <dbReference type="EMBL" id="NOJ48696.1"/>
    </source>
</evidence>
<organism evidence="2 3">
    <name type="scientific">Bradyrhizobium archetypum</name>
    <dbReference type="NCBI Taxonomy" id="2721160"/>
    <lineage>
        <taxon>Bacteria</taxon>
        <taxon>Pseudomonadati</taxon>
        <taxon>Pseudomonadota</taxon>
        <taxon>Alphaproteobacteria</taxon>
        <taxon>Hyphomicrobiales</taxon>
        <taxon>Nitrobacteraceae</taxon>
        <taxon>Bradyrhizobium</taxon>
    </lineage>
</organism>
<dbReference type="EMBL" id="JAAVLW010000006">
    <property type="protein sequence ID" value="NOJ48696.1"/>
    <property type="molecule type" value="Genomic_DNA"/>
</dbReference>
<dbReference type="GO" id="GO:0016791">
    <property type="term" value="F:phosphatase activity"/>
    <property type="evidence" value="ECO:0007669"/>
    <property type="project" value="TreeGrafter"/>
</dbReference>
<reference evidence="2 3" key="1">
    <citation type="submission" date="2020-03" db="EMBL/GenBank/DDBJ databases">
        <title>Bradyrhizobium diversity isolated from nodules of Muelleranthus trifoliolatus.</title>
        <authorList>
            <person name="Klepa M."/>
            <person name="Helene L."/>
            <person name="Hungria M."/>
        </authorList>
    </citation>
    <scope>NUCLEOTIDE SEQUENCE [LARGE SCALE GENOMIC DNA]</scope>
    <source>
        <strain evidence="2 3">WSM 1744</strain>
    </source>
</reference>
<proteinExistence type="predicted"/>
<dbReference type="PANTHER" id="PTHR42850:SF4">
    <property type="entry name" value="ZINC-DEPENDENT ENDOPOLYPHOSPHATASE"/>
    <property type="match status" value="1"/>
</dbReference>
<dbReference type="Gene3D" id="3.60.21.10">
    <property type="match status" value="1"/>
</dbReference>
<protein>
    <submittedName>
        <fullName evidence="2">Serine/threonine protein phosphatase</fullName>
    </submittedName>
</protein>
<dbReference type="GO" id="GO:0005737">
    <property type="term" value="C:cytoplasm"/>
    <property type="evidence" value="ECO:0007669"/>
    <property type="project" value="TreeGrafter"/>
</dbReference>
<sequence>MPLMSATASRTVAASAPADTRIYAVGDIHGRADLLSEITARIDDDIRRRPIAHAVEIYLGDYIDRGPHSKTVLDLLAARLVANRAVCLRGNHEAVMEGFLRDPTILPYWLQLGGLQTLASYGVELHDENETAFSLHRRFVNAFPRAHELVMQCLRDHFCCGDFLFVHAGIRPNIPIEHQDVNDLIWIRSEFLDSTRKHERFIVHGHTPVPHPDIRPNRINIDTCAWRTGTLTCIAIEGSTILFL</sequence>
<dbReference type="CDD" id="cd00144">
    <property type="entry name" value="MPP_PPP_family"/>
    <property type="match status" value="1"/>
</dbReference>
<dbReference type="Proteomes" id="UP000528734">
    <property type="component" value="Unassembled WGS sequence"/>
</dbReference>
<dbReference type="InterPro" id="IPR029052">
    <property type="entry name" value="Metallo-depent_PP-like"/>
</dbReference>
<keyword evidence="3" id="KW-1185">Reference proteome</keyword>
<dbReference type="InterPro" id="IPR004843">
    <property type="entry name" value="Calcineurin-like_PHP"/>
</dbReference>
<gene>
    <name evidence="2" type="ORF">HCN50_20965</name>
</gene>
<evidence type="ECO:0000259" key="1">
    <source>
        <dbReference type="Pfam" id="PF00149"/>
    </source>
</evidence>
<evidence type="ECO:0000313" key="3">
    <source>
        <dbReference type="Proteomes" id="UP000528734"/>
    </source>
</evidence>